<proteinExistence type="predicted"/>
<comment type="caution">
    <text evidence="1">The sequence shown here is derived from an EMBL/GenBank/DDBJ whole genome shotgun (WGS) entry which is preliminary data.</text>
</comment>
<organism evidence="1 2">
    <name type="scientific">Photorhabdus khanii subsp. guanajuatensis</name>
    <dbReference type="NCBI Taxonomy" id="2100166"/>
    <lineage>
        <taxon>Bacteria</taxon>
        <taxon>Pseudomonadati</taxon>
        <taxon>Pseudomonadota</taxon>
        <taxon>Gammaproteobacteria</taxon>
        <taxon>Enterobacterales</taxon>
        <taxon>Morganellaceae</taxon>
        <taxon>Photorhabdus</taxon>
    </lineage>
</organism>
<dbReference type="Proteomes" id="UP000295598">
    <property type="component" value="Unassembled WGS sequence"/>
</dbReference>
<sequence>MNFHGGNKMWFEKAMYKEKIKFMFNNELSIDDSILETFLYHTDSMLRISFHSDKLPKIFPEKWKKNEFNALKIILTFGGVKILEYQGGKIGIRCSPIIESEKEKIILSIKNNEFSIYCVANFMVIDDIIPYLDQRWIK</sequence>
<dbReference type="AlphaFoldDB" id="A0A4R4IJV6"/>
<dbReference type="EMBL" id="PUJY01000186">
    <property type="protein sequence ID" value="TDB40694.1"/>
    <property type="molecule type" value="Genomic_DNA"/>
</dbReference>
<protein>
    <submittedName>
        <fullName evidence="1">Uncharacterized protein</fullName>
    </submittedName>
</protein>
<gene>
    <name evidence="1" type="ORF">C5467_24795</name>
</gene>
<name>A0A4R4IJV6_9GAMM</name>
<dbReference type="InterPro" id="IPR028957">
    <property type="entry name" value="Imm50"/>
</dbReference>
<reference evidence="1 2" key="1">
    <citation type="journal article" date="2019" name="Int. J. Syst. Evol. Microbiol.">
        <title>Photorhabdus khanii subsp. guanajuatensis subsp. nov., isolated from Heterorhabditis atacamensis, and Photorhabdus luminescens subsp. mexicana subsp. nov., isolated from Heterorhabditis mexicana entomopathogenic nematodes.</title>
        <authorList>
            <person name="Machado R.A.R."/>
            <person name="Bruno P."/>
            <person name="Arce C.C.M."/>
            <person name="Liechti N."/>
            <person name="Kohler A."/>
            <person name="Bernal J."/>
            <person name="Bruggmann R."/>
            <person name="Turlings T.C.J."/>
        </authorList>
    </citation>
    <scope>NUCLEOTIDE SEQUENCE [LARGE SCALE GENOMIC DNA]</scope>
    <source>
        <strain evidence="1 2">MEX20-17</strain>
    </source>
</reference>
<dbReference type="Pfam" id="PF15594">
    <property type="entry name" value="Imm50"/>
    <property type="match status" value="1"/>
</dbReference>
<evidence type="ECO:0000313" key="1">
    <source>
        <dbReference type="EMBL" id="TDB40694.1"/>
    </source>
</evidence>
<accession>A0A4R4IJV6</accession>
<evidence type="ECO:0000313" key="2">
    <source>
        <dbReference type="Proteomes" id="UP000295598"/>
    </source>
</evidence>